<dbReference type="SMART" id="SM00280">
    <property type="entry name" value="KAZAL"/>
    <property type="match status" value="2"/>
</dbReference>
<sequence length="218" mass="24174">MHSLAAIVVLCFGCCTGFAVGQLRDPDLFEPVLDYDILPGLESTDYVRVRDDRERRFLAGLVIEAGRHTLFPELYSPEAPREVAAVATSQEGLDQEESNPFDVLDTKPGPIKFYETSGQPELEESYLNRLNRRGRVECPEECPVYKPVCGSDGKVYTSECQLRKENCGSAPVSAGPWSKCHGKHYLCPTRCLDISDPVCASDGRVYSNVCVMRKNNCG</sequence>
<dbReference type="InterPro" id="IPR002350">
    <property type="entry name" value="Kazal_dom"/>
</dbReference>
<feature type="domain" description="Kazal-like" evidence="5">
    <location>
        <begin position="181"/>
        <end position="218"/>
    </location>
</feature>
<dbReference type="Gene3D" id="3.30.60.30">
    <property type="match status" value="2"/>
</dbReference>
<proteinExistence type="predicted"/>
<evidence type="ECO:0000259" key="5">
    <source>
        <dbReference type="PROSITE" id="PS51465"/>
    </source>
</evidence>
<evidence type="ECO:0000256" key="3">
    <source>
        <dbReference type="ARBA" id="ARBA00023157"/>
    </source>
</evidence>
<dbReference type="PANTHER" id="PTHR10913">
    <property type="entry name" value="FOLLISTATIN-RELATED"/>
    <property type="match status" value="1"/>
</dbReference>
<accession>A0AAV6TNV9</accession>
<evidence type="ECO:0000313" key="7">
    <source>
        <dbReference type="Proteomes" id="UP000827092"/>
    </source>
</evidence>
<organism evidence="6 7">
    <name type="scientific">Oedothorax gibbosus</name>
    <dbReference type="NCBI Taxonomy" id="931172"/>
    <lineage>
        <taxon>Eukaryota</taxon>
        <taxon>Metazoa</taxon>
        <taxon>Ecdysozoa</taxon>
        <taxon>Arthropoda</taxon>
        <taxon>Chelicerata</taxon>
        <taxon>Arachnida</taxon>
        <taxon>Araneae</taxon>
        <taxon>Araneomorphae</taxon>
        <taxon>Entelegynae</taxon>
        <taxon>Araneoidea</taxon>
        <taxon>Linyphiidae</taxon>
        <taxon>Erigoninae</taxon>
        <taxon>Oedothorax</taxon>
    </lineage>
</organism>
<dbReference type="InterPro" id="IPR050653">
    <property type="entry name" value="Prot_Inhib_GrowthFact_Antg"/>
</dbReference>
<dbReference type="GO" id="GO:0030154">
    <property type="term" value="P:cell differentiation"/>
    <property type="evidence" value="ECO:0007669"/>
    <property type="project" value="TreeGrafter"/>
</dbReference>
<dbReference type="CDD" id="cd00104">
    <property type="entry name" value="KAZAL_FS"/>
    <property type="match status" value="2"/>
</dbReference>
<dbReference type="GO" id="GO:0005576">
    <property type="term" value="C:extracellular region"/>
    <property type="evidence" value="ECO:0007669"/>
    <property type="project" value="TreeGrafter"/>
</dbReference>
<dbReference type="SUPFAM" id="SSF100895">
    <property type="entry name" value="Kazal-type serine protease inhibitors"/>
    <property type="match status" value="2"/>
</dbReference>
<reference evidence="6 7" key="1">
    <citation type="journal article" date="2022" name="Nat. Ecol. Evol.">
        <title>A masculinizing supergene underlies an exaggerated male reproductive morph in a spider.</title>
        <authorList>
            <person name="Hendrickx F."/>
            <person name="De Corte Z."/>
            <person name="Sonet G."/>
            <person name="Van Belleghem S.M."/>
            <person name="Kostlbacher S."/>
            <person name="Vangestel C."/>
        </authorList>
    </citation>
    <scope>NUCLEOTIDE SEQUENCE [LARGE SCALE GENOMIC DNA]</scope>
    <source>
        <strain evidence="6">W744_W776</strain>
    </source>
</reference>
<keyword evidence="1" id="KW-0646">Protease inhibitor</keyword>
<protein>
    <recommendedName>
        <fullName evidence="5">Kazal-like domain-containing protein</fullName>
    </recommendedName>
</protein>
<keyword evidence="3" id="KW-1015">Disulfide bond</keyword>
<evidence type="ECO:0000256" key="2">
    <source>
        <dbReference type="ARBA" id="ARBA00022900"/>
    </source>
</evidence>
<evidence type="ECO:0000256" key="1">
    <source>
        <dbReference type="ARBA" id="ARBA00022690"/>
    </source>
</evidence>
<dbReference type="Pfam" id="PF07648">
    <property type="entry name" value="Kazal_2"/>
    <property type="match status" value="2"/>
</dbReference>
<feature type="domain" description="Kazal-like" evidence="5">
    <location>
        <begin position="124"/>
        <end position="180"/>
    </location>
</feature>
<feature type="chain" id="PRO_5043361237" description="Kazal-like domain-containing protein" evidence="4">
    <location>
        <begin position="22"/>
        <end position="218"/>
    </location>
</feature>
<keyword evidence="4" id="KW-0732">Signal</keyword>
<dbReference type="EMBL" id="JAFNEN010001909">
    <property type="protein sequence ID" value="KAG8173282.1"/>
    <property type="molecule type" value="Genomic_DNA"/>
</dbReference>
<feature type="non-terminal residue" evidence="6">
    <location>
        <position position="218"/>
    </location>
</feature>
<evidence type="ECO:0000313" key="6">
    <source>
        <dbReference type="EMBL" id="KAG8173282.1"/>
    </source>
</evidence>
<dbReference type="PROSITE" id="PS51465">
    <property type="entry name" value="KAZAL_2"/>
    <property type="match status" value="2"/>
</dbReference>
<dbReference type="Proteomes" id="UP000827092">
    <property type="component" value="Unassembled WGS sequence"/>
</dbReference>
<keyword evidence="7" id="KW-1185">Reference proteome</keyword>
<keyword evidence="2" id="KW-0722">Serine protease inhibitor</keyword>
<feature type="signal peptide" evidence="4">
    <location>
        <begin position="1"/>
        <end position="21"/>
    </location>
</feature>
<dbReference type="PANTHER" id="PTHR10913:SF45">
    <property type="entry name" value="FOLLISTATIN, ISOFORM A-RELATED"/>
    <property type="match status" value="1"/>
</dbReference>
<evidence type="ECO:0000256" key="4">
    <source>
        <dbReference type="SAM" id="SignalP"/>
    </source>
</evidence>
<dbReference type="AlphaFoldDB" id="A0AAV6TNV9"/>
<gene>
    <name evidence="6" type="ORF">JTE90_009855</name>
</gene>
<comment type="caution">
    <text evidence="6">The sequence shown here is derived from an EMBL/GenBank/DDBJ whole genome shotgun (WGS) entry which is preliminary data.</text>
</comment>
<name>A0AAV6TNV9_9ARAC</name>
<dbReference type="InterPro" id="IPR036058">
    <property type="entry name" value="Kazal_dom_sf"/>
</dbReference>